<feature type="domain" description="Initiator Rep protein WH1" evidence="3">
    <location>
        <begin position="54"/>
        <end position="187"/>
    </location>
</feature>
<dbReference type="Pfam" id="PF01051">
    <property type="entry name" value="Rep3_N"/>
    <property type="match status" value="1"/>
</dbReference>
<dbReference type="InterPro" id="IPR036390">
    <property type="entry name" value="WH_DNA-bd_sf"/>
</dbReference>
<gene>
    <name evidence="4" type="ORF">SBA_pBAR4_0260</name>
</gene>
<accession>A0ABN5WKK0</accession>
<feature type="region of interest" description="Disordered" evidence="2">
    <location>
        <begin position="1"/>
        <end position="21"/>
    </location>
</feature>
<dbReference type="Proteomes" id="UP001059971">
    <property type="component" value="Plasmid pBAR4"/>
</dbReference>
<proteinExistence type="inferred from homology"/>
<name>A0ABN5WKK0_9SPHN</name>
<keyword evidence="5" id="KW-1185">Reference proteome</keyword>
<feature type="compositionally biased region" description="Low complexity" evidence="2">
    <location>
        <begin position="8"/>
        <end position="20"/>
    </location>
</feature>
<organism evidence="4 5">
    <name type="scientific">Sphingomonas bisphenolicum</name>
    <dbReference type="NCBI Taxonomy" id="296544"/>
    <lineage>
        <taxon>Bacteria</taxon>
        <taxon>Pseudomonadati</taxon>
        <taxon>Pseudomonadota</taxon>
        <taxon>Alphaproteobacteria</taxon>
        <taxon>Sphingomonadales</taxon>
        <taxon>Sphingomonadaceae</taxon>
        <taxon>Sphingomonas</taxon>
    </lineage>
</organism>
<dbReference type="SUPFAM" id="SSF46785">
    <property type="entry name" value="Winged helix' DNA-binding domain"/>
    <property type="match status" value="1"/>
</dbReference>
<evidence type="ECO:0000256" key="1">
    <source>
        <dbReference type="ARBA" id="ARBA00038283"/>
    </source>
</evidence>
<keyword evidence="4" id="KW-0614">Plasmid</keyword>
<dbReference type="EMBL" id="AP018822">
    <property type="protein sequence ID" value="BBF72717.1"/>
    <property type="molecule type" value="Genomic_DNA"/>
</dbReference>
<dbReference type="Gene3D" id="1.10.10.10">
    <property type="entry name" value="Winged helix-like DNA-binding domain superfamily/Winged helix DNA-binding domain"/>
    <property type="match status" value="1"/>
</dbReference>
<evidence type="ECO:0000313" key="5">
    <source>
        <dbReference type="Proteomes" id="UP001059971"/>
    </source>
</evidence>
<dbReference type="InterPro" id="IPR000525">
    <property type="entry name" value="Initiator_Rep_WH1"/>
</dbReference>
<reference evidence="4" key="1">
    <citation type="submission" date="2018-07" db="EMBL/GenBank/DDBJ databases">
        <title>Complete genome sequence of Sphingomonas bisphenolicum strain AO1, a bisphenol A degradative bacterium isolated from Japanese farm field.</title>
        <authorList>
            <person name="Murakami M."/>
            <person name="Koh M."/>
            <person name="Koba S."/>
            <person name="Matsumura Y."/>
        </authorList>
    </citation>
    <scope>NUCLEOTIDE SEQUENCE</scope>
    <source>
        <strain evidence="4">AO1</strain>
        <plasmid evidence="4">pBAR4</plasmid>
    </source>
</reference>
<evidence type="ECO:0000313" key="4">
    <source>
        <dbReference type="EMBL" id="BBF72717.1"/>
    </source>
</evidence>
<dbReference type="InterPro" id="IPR036388">
    <property type="entry name" value="WH-like_DNA-bd_sf"/>
</dbReference>
<protein>
    <recommendedName>
        <fullName evidence="3">Initiator Rep protein WH1 domain-containing protein</fullName>
    </recommendedName>
</protein>
<evidence type="ECO:0000259" key="3">
    <source>
        <dbReference type="Pfam" id="PF01051"/>
    </source>
</evidence>
<dbReference type="Pfam" id="PF21205">
    <property type="entry name" value="Rep3_C"/>
    <property type="match status" value="1"/>
</dbReference>
<comment type="similarity">
    <text evidence="1">Belongs to the initiator RepB protein family.</text>
</comment>
<geneLocation type="plasmid" evidence="4 5">
    <name>pBAR4</name>
</geneLocation>
<sequence>MEHAENLSAEAAQEAQADSAPGRAMRVAAALQAKGGEEFAKPGSIVEIKFVKGQSLSLTASRLLALMILTAGGDAWEDRPHRMRKADIRRGHKGNERISDMLEELHRTLFAIDDRSWRGKKATLRFSLISSSREEAEDTDGADAGWIEWEFTPDARKLIQESESYAVLNRQAVLGFRSSYALKLYEIGSLRLHRRQSTWKGDMAALRAALGISPDVYKDFAQLRRKVLEKAKAEIDQLAHFRVEWKEIRQGRTVTEIEFRFEPKDAPAQIATVDEIERHSTGRKARREGAVETVAETVEVGSVVKAAISALVAPEKSSEIVFPQGTIRFNAEGLATIARSHGGGWDIDLIADAYRQQMGDRLAKLKGAKLTSSWTGFCESFVARRGRP</sequence>
<evidence type="ECO:0000256" key="2">
    <source>
        <dbReference type="SAM" id="MobiDB-lite"/>
    </source>
</evidence>